<reference evidence="1" key="2">
    <citation type="journal article" date="2015" name="Data Brief">
        <title>Shoot transcriptome of the giant reed, Arundo donax.</title>
        <authorList>
            <person name="Barrero R.A."/>
            <person name="Guerrero F.D."/>
            <person name="Moolhuijzen P."/>
            <person name="Goolsby J.A."/>
            <person name="Tidwell J."/>
            <person name="Bellgard S.E."/>
            <person name="Bellgard M.I."/>
        </authorList>
    </citation>
    <scope>NUCLEOTIDE SEQUENCE</scope>
    <source>
        <tissue evidence="1">Shoot tissue taken approximately 20 cm above the soil surface</tissue>
    </source>
</reference>
<evidence type="ECO:0000313" key="1">
    <source>
        <dbReference type="EMBL" id="JAD73310.1"/>
    </source>
</evidence>
<dbReference type="AlphaFoldDB" id="A0A0A9CIU3"/>
<dbReference type="EMBL" id="GBRH01224585">
    <property type="protein sequence ID" value="JAD73310.1"/>
    <property type="molecule type" value="Transcribed_RNA"/>
</dbReference>
<proteinExistence type="predicted"/>
<sequence>MLENQPCLRDVLSVKEQELGCMCDSFSS</sequence>
<name>A0A0A9CIU3_ARUDO</name>
<organism evidence="1">
    <name type="scientific">Arundo donax</name>
    <name type="common">Giant reed</name>
    <name type="synonym">Donax arundinaceus</name>
    <dbReference type="NCBI Taxonomy" id="35708"/>
    <lineage>
        <taxon>Eukaryota</taxon>
        <taxon>Viridiplantae</taxon>
        <taxon>Streptophyta</taxon>
        <taxon>Embryophyta</taxon>
        <taxon>Tracheophyta</taxon>
        <taxon>Spermatophyta</taxon>
        <taxon>Magnoliopsida</taxon>
        <taxon>Liliopsida</taxon>
        <taxon>Poales</taxon>
        <taxon>Poaceae</taxon>
        <taxon>PACMAD clade</taxon>
        <taxon>Arundinoideae</taxon>
        <taxon>Arundineae</taxon>
        <taxon>Arundo</taxon>
    </lineage>
</organism>
<accession>A0A0A9CIU3</accession>
<protein>
    <submittedName>
        <fullName evidence="1">Uncharacterized protein</fullName>
    </submittedName>
</protein>
<reference evidence="1" key="1">
    <citation type="submission" date="2014-09" db="EMBL/GenBank/DDBJ databases">
        <authorList>
            <person name="Magalhaes I.L.F."/>
            <person name="Oliveira U."/>
            <person name="Santos F.R."/>
            <person name="Vidigal T.H.D.A."/>
            <person name="Brescovit A.D."/>
            <person name="Santos A.J."/>
        </authorList>
    </citation>
    <scope>NUCLEOTIDE SEQUENCE</scope>
    <source>
        <tissue evidence="1">Shoot tissue taken approximately 20 cm above the soil surface</tissue>
    </source>
</reference>